<reference evidence="1 2" key="1">
    <citation type="submission" date="2021-06" db="EMBL/GenBank/DDBJ databases">
        <title>Caerostris extrusa draft genome.</title>
        <authorList>
            <person name="Kono N."/>
            <person name="Arakawa K."/>
        </authorList>
    </citation>
    <scope>NUCLEOTIDE SEQUENCE [LARGE SCALE GENOMIC DNA]</scope>
</reference>
<accession>A0AAV4TWH0</accession>
<sequence>MNPTILVPDGSKKSEAYGAGFLPSVVQCSIAVGKFARNFDGEIAAFRETAERAGARVPRDAPVSITHASWTRIEASSNRYSVK</sequence>
<proteinExistence type="predicted"/>
<evidence type="ECO:0000313" key="2">
    <source>
        <dbReference type="Proteomes" id="UP001054945"/>
    </source>
</evidence>
<dbReference type="AlphaFoldDB" id="A0AAV4TWH0"/>
<organism evidence="1 2">
    <name type="scientific">Caerostris extrusa</name>
    <name type="common">Bark spider</name>
    <name type="synonym">Caerostris bankana</name>
    <dbReference type="NCBI Taxonomy" id="172846"/>
    <lineage>
        <taxon>Eukaryota</taxon>
        <taxon>Metazoa</taxon>
        <taxon>Ecdysozoa</taxon>
        <taxon>Arthropoda</taxon>
        <taxon>Chelicerata</taxon>
        <taxon>Arachnida</taxon>
        <taxon>Araneae</taxon>
        <taxon>Araneomorphae</taxon>
        <taxon>Entelegynae</taxon>
        <taxon>Araneoidea</taxon>
        <taxon>Araneidae</taxon>
        <taxon>Caerostris</taxon>
    </lineage>
</organism>
<comment type="caution">
    <text evidence="1">The sequence shown here is derived from an EMBL/GenBank/DDBJ whole genome shotgun (WGS) entry which is preliminary data.</text>
</comment>
<gene>
    <name evidence="1" type="ORF">CEXT_38421</name>
</gene>
<dbReference type="EMBL" id="BPLR01011911">
    <property type="protein sequence ID" value="GIY49896.1"/>
    <property type="molecule type" value="Genomic_DNA"/>
</dbReference>
<evidence type="ECO:0000313" key="1">
    <source>
        <dbReference type="EMBL" id="GIY49896.1"/>
    </source>
</evidence>
<protein>
    <submittedName>
        <fullName evidence="1">Uncharacterized protein</fullName>
    </submittedName>
</protein>
<dbReference type="Proteomes" id="UP001054945">
    <property type="component" value="Unassembled WGS sequence"/>
</dbReference>
<name>A0AAV4TWH0_CAEEX</name>
<keyword evidence="2" id="KW-1185">Reference proteome</keyword>